<dbReference type="OrthoDB" id="2333384at2759"/>
<feature type="domain" description="Arrestin C-terminal-like" evidence="2">
    <location>
        <begin position="168"/>
        <end position="298"/>
    </location>
</feature>
<evidence type="ECO:0000313" key="4">
    <source>
        <dbReference type="Proteomes" id="UP000000305"/>
    </source>
</evidence>
<dbReference type="InterPro" id="IPR050357">
    <property type="entry name" value="Arrestin_domain-protein"/>
</dbReference>
<keyword evidence="4" id="KW-1185">Reference proteome</keyword>
<organism evidence="3 4">
    <name type="scientific">Daphnia pulex</name>
    <name type="common">Water flea</name>
    <dbReference type="NCBI Taxonomy" id="6669"/>
    <lineage>
        <taxon>Eukaryota</taxon>
        <taxon>Metazoa</taxon>
        <taxon>Ecdysozoa</taxon>
        <taxon>Arthropoda</taxon>
        <taxon>Crustacea</taxon>
        <taxon>Branchiopoda</taxon>
        <taxon>Diplostraca</taxon>
        <taxon>Cladocera</taxon>
        <taxon>Anomopoda</taxon>
        <taxon>Daphniidae</taxon>
        <taxon>Daphnia</taxon>
    </lineage>
</organism>
<dbReference type="EMBL" id="GL733694">
    <property type="protein sequence ID" value="EFX62303.1"/>
    <property type="molecule type" value="Genomic_DNA"/>
</dbReference>
<evidence type="ECO:0000313" key="3">
    <source>
        <dbReference type="EMBL" id="EFX62303.1"/>
    </source>
</evidence>
<dbReference type="InterPro" id="IPR014752">
    <property type="entry name" value="Arrestin-like_C"/>
</dbReference>
<dbReference type="InterPro" id="IPR011021">
    <property type="entry name" value="Arrestin-like_N"/>
</dbReference>
<dbReference type="Pfam" id="PF00339">
    <property type="entry name" value="Arrestin_N"/>
    <property type="match status" value="1"/>
</dbReference>
<dbReference type="OMA" id="PECHIRF"/>
<dbReference type="SMART" id="SM01017">
    <property type="entry name" value="Arrestin_C"/>
    <property type="match status" value="1"/>
</dbReference>
<dbReference type="KEGG" id="dpx:DAPPUDRAFT_337137"/>
<sequence length="370" mass="41351">MGIKRLAIRLDPVENATSSSRVMYSPGDVVSGSVAIYGSGIVNINGLYLEVEGRAKVAWNKNDNTYRAQNSYMQLTIPLIHDSLYLQETAGGLKFPFKFTLPHEIPSSYEGKSGNIRYSIKAVIKRRSFLKFDYVSQVSFTVNAVVDLGKDVTTLFPLRQSVSKPRSGLKRIMADVWLDRTGYVPGEKIQFNANIDNYSGKSVRGTTVQLIQYTTFTDGKHKNKVKTILWQRKGRKIHDKEIQVWDRLPIVVPFVPPSGMPFCSLIDIFYVIKLIIDPGFFHGNVVLRLDIIIGSVRNPNVDEGRQHSRNVTSALFPPSSSVVSPDRTSTGVLSCNECQHVDSPPPTYEECELTGFSLFRDSPAIKKKVG</sequence>
<dbReference type="Gene3D" id="2.60.40.640">
    <property type="match status" value="2"/>
</dbReference>
<dbReference type="AlphaFoldDB" id="E9I126"/>
<comment type="similarity">
    <text evidence="1">Belongs to the arrestin family.</text>
</comment>
<dbReference type="STRING" id="6669.E9I126"/>
<dbReference type="HOGENOM" id="CLU_039221_0_1_1"/>
<dbReference type="GO" id="GO:0005737">
    <property type="term" value="C:cytoplasm"/>
    <property type="evidence" value="ECO:0000318"/>
    <property type="project" value="GO_Central"/>
</dbReference>
<dbReference type="Proteomes" id="UP000000305">
    <property type="component" value="Unassembled WGS sequence"/>
</dbReference>
<dbReference type="InterPro" id="IPR011022">
    <property type="entry name" value="Arrestin_C-like"/>
</dbReference>
<evidence type="ECO:0000256" key="1">
    <source>
        <dbReference type="ARBA" id="ARBA00005298"/>
    </source>
</evidence>
<dbReference type="eggNOG" id="KOG3780">
    <property type="taxonomic scope" value="Eukaryota"/>
</dbReference>
<dbReference type="InterPro" id="IPR014756">
    <property type="entry name" value="Ig_E-set"/>
</dbReference>
<dbReference type="PANTHER" id="PTHR11188:SF176">
    <property type="entry name" value="ARRESTIN DOMAIN-CONTAINING PROTEIN 1"/>
    <property type="match status" value="1"/>
</dbReference>
<evidence type="ECO:0000259" key="2">
    <source>
        <dbReference type="SMART" id="SM01017"/>
    </source>
</evidence>
<dbReference type="Pfam" id="PF02752">
    <property type="entry name" value="Arrestin_C"/>
    <property type="match status" value="1"/>
</dbReference>
<dbReference type="PANTHER" id="PTHR11188">
    <property type="entry name" value="ARRESTIN DOMAIN CONTAINING PROTEIN"/>
    <property type="match status" value="1"/>
</dbReference>
<gene>
    <name evidence="3" type="ORF">DAPPUDRAFT_337137</name>
</gene>
<proteinExistence type="inferred from homology"/>
<dbReference type="PhylomeDB" id="E9I126"/>
<dbReference type="InParanoid" id="E9I126"/>
<dbReference type="GO" id="GO:0015031">
    <property type="term" value="P:protein transport"/>
    <property type="evidence" value="ECO:0000318"/>
    <property type="project" value="GO_Central"/>
</dbReference>
<name>E9I126_DAPPU</name>
<reference evidence="3 4" key="1">
    <citation type="journal article" date="2011" name="Science">
        <title>The ecoresponsive genome of Daphnia pulex.</title>
        <authorList>
            <person name="Colbourne J.K."/>
            <person name="Pfrender M.E."/>
            <person name="Gilbert D."/>
            <person name="Thomas W.K."/>
            <person name="Tucker A."/>
            <person name="Oakley T.H."/>
            <person name="Tokishita S."/>
            <person name="Aerts A."/>
            <person name="Arnold G.J."/>
            <person name="Basu M.K."/>
            <person name="Bauer D.J."/>
            <person name="Caceres C.E."/>
            <person name="Carmel L."/>
            <person name="Casola C."/>
            <person name="Choi J.H."/>
            <person name="Detter J.C."/>
            <person name="Dong Q."/>
            <person name="Dusheyko S."/>
            <person name="Eads B.D."/>
            <person name="Frohlich T."/>
            <person name="Geiler-Samerotte K.A."/>
            <person name="Gerlach D."/>
            <person name="Hatcher P."/>
            <person name="Jogdeo S."/>
            <person name="Krijgsveld J."/>
            <person name="Kriventseva E.V."/>
            <person name="Kultz D."/>
            <person name="Laforsch C."/>
            <person name="Lindquist E."/>
            <person name="Lopez J."/>
            <person name="Manak J.R."/>
            <person name="Muller J."/>
            <person name="Pangilinan J."/>
            <person name="Patwardhan R.P."/>
            <person name="Pitluck S."/>
            <person name="Pritham E.J."/>
            <person name="Rechtsteiner A."/>
            <person name="Rho M."/>
            <person name="Rogozin I.B."/>
            <person name="Sakarya O."/>
            <person name="Salamov A."/>
            <person name="Schaack S."/>
            <person name="Shapiro H."/>
            <person name="Shiga Y."/>
            <person name="Skalitzky C."/>
            <person name="Smith Z."/>
            <person name="Souvorov A."/>
            <person name="Sung W."/>
            <person name="Tang Z."/>
            <person name="Tsuchiya D."/>
            <person name="Tu H."/>
            <person name="Vos H."/>
            <person name="Wang M."/>
            <person name="Wolf Y.I."/>
            <person name="Yamagata H."/>
            <person name="Yamada T."/>
            <person name="Ye Y."/>
            <person name="Shaw J.R."/>
            <person name="Andrews J."/>
            <person name="Crease T.J."/>
            <person name="Tang H."/>
            <person name="Lucas S.M."/>
            <person name="Robertson H.M."/>
            <person name="Bork P."/>
            <person name="Koonin E.V."/>
            <person name="Zdobnov E.M."/>
            <person name="Grigoriev I.V."/>
            <person name="Lynch M."/>
            <person name="Boore J.L."/>
        </authorList>
    </citation>
    <scope>NUCLEOTIDE SEQUENCE [LARGE SCALE GENOMIC DNA]</scope>
</reference>
<accession>E9I126</accession>
<dbReference type="SUPFAM" id="SSF81296">
    <property type="entry name" value="E set domains"/>
    <property type="match status" value="2"/>
</dbReference>
<protein>
    <recommendedName>
        <fullName evidence="2">Arrestin C-terminal-like domain-containing protein</fullName>
    </recommendedName>
</protein>